<accession>A0AA40PQZ9</accession>
<organism evidence="1 2">
    <name type="scientific">Chlamydia pecorum</name>
    <dbReference type="NCBI Taxonomy" id="85991"/>
    <lineage>
        <taxon>Bacteria</taxon>
        <taxon>Pseudomonadati</taxon>
        <taxon>Chlamydiota</taxon>
        <taxon>Chlamydiia</taxon>
        <taxon>Chlamydiales</taxon>
        <taxon>Chlamydiaceae</taxon>
        <taxon>Chlamydia/Chlamydophila group</taxon>
        <taxon>Chlamydia</taxon>
    </lineage>
</organism>
<protein>
    <submittedName>
        <fullName evidence="1">Uncharacterized protein</fullName>
    </submittedName>
</protein>
<reference evidence="1 2" key="1">
    <citation type="submission" date="2015-06" db="EMBL/GenBank/DDBJ databases">
        <title>More than comparative genomics: Whole genome sequencing reveals elusive C. pecorum plasmid and re-evaluates genetic differences and phylogenetic relationships between C. pecorum from pig, cattle, sheep and koala hosts.</title>
        <authorList>
            <person name="Jelocnik M."/>
            <person name="Bachmann N.L."/>
            <person name="Kaltenboeck B."/>
            <person name="Waugh C."/>
            <person name="Woolford L."/>
            <person name="Speight N."/>
            <person name="Gillett A."/>
            <person name="Higgins D."/>
            <person name="Flanagan C."/>
            <person name="Myers G."/>
            <person name="Timms P."/>
            <person name="Polkinghorne A."/>
        </authorList>
    </citation>
    <scope>NUCLEOTIDE SEQUENCE [LARGE SCALE GENOMIC DNA]</scope>
    <source>
        <strain evidence="1 2">L1</strain>
    </source>
</reference>
<dbReference type="EMBL" id="LFRH01000001">
    <property type="protein sequence ID" value="KTF28968.1"/>
    <property type="molecule type" value="Genomic_DNA"/>
</dbReference>
<gene>
    <name evidence="1" type="ORF">cpL1_0179</name>
</gene>
<comment type="caution">
    <text evidence="1">The sequence shown here is derived from an EMBL/GenBank/DDBJ whole genome shotgun (WGS) entry which is preliminary data.</text>
</comment>
<dbReference type="Proteomes" id="UP000054301">
    <property type="component" value="Unassembled WGS sequence"/>
</dbReference>
<dbReference type="AlphaFoldDB" id="A0AA40PQZ9"/>
<sequence>MNRRLESLSLILKVQIFRSSNNIHTYAQQVAYLAKQLEILEERVSLLGKLRQERFLSRENVLNYDSLLEHLKTLQDSLYKRHSESMQFLLKNTIRLSNIINRRKIIEKIKNNRYSKTKR</sequence>
<evidence type="ECO:0000313" key="2">
    <source>
        <dbReference type="Proteomes" id="UP000054301"/>
    </source>
</evidence>
<name>A0AA40PQZ9_9CHLA</name>
<proteinExistence type="predicted"/>
<evidence type="ECO:0000313" key="1">
    <source>
        <dbReference type="EMBL" id="KTF28968.1"/>
    </source>
</evidence>
<dbReference type="RefSeq" id="WP_021756920.1">
    <property type="nucleotide sequence ID" value="NZ_LFRH01000001.1"/>
</dbReference>